<feature type="binding site" evidence="2">
    <location>
        <position position="61"/>
    </location>
    <ligand>
        <name>substrate</name>
    </ligand>
</feature>
<dbReference type="SUPFAM" id="SSF53254">
    <property type="entry name" value="Phosphoglycerate mutase-like"/>
    <property type="match status" value="1"/>
</dbReference>
<dbReference type="PANTHER" id="PTHR20935:SF1">
    <property type="entry name" value="SLL1549 PROTEIN"/>
    <property type="match status" value="1"/>
</dbReference>
<evidence type="ECO:0000256" key="1">
    <source>
        <dbReference type="ARBA" id="ARBA00022801"/>
    </source>
</evidence>
<dbReference type="Pfam" id="PF00300">
    <property type="entry name" value="His_Phos_1"/>
    <property type="match status" value="1"/>
</dbReference>
<dbReference type="InterPro" id="IPR029033">
    <property type="entry name" value="His_PPase_superfam"/>
</dbReference>
<dbReference type="RefSeq" id="WP_106565578.1">
    <property type="nucleotide sequence ID" value="NZ_PYGF01000001.1"/>
</dbReference>
<evidence type="ECO:0000313" key="3">
    <source>
        <dbReference type="EMBL" id="PSL07498.1"/>
    </source>
</evidence>
<protein>
    <submittedName>
        <fullName evidence="3">Phosphohistidine phosphatase</fullName>
    </submittedName>
</protein>
<evidence type="ECO:0000256" key="2">
    <source>
        <dbReference type="PIRSR" id="PIRSR613078-2"/>
    </source>
</evidence>
<proteinExistence type="predicted"/>
<dbReference type="OrthoDB" id="9810154at2"/>
<dbReference type="AlphaFoldDB" id="A0A2P8EDG7"/>
<dbReference type="CDD" id="cd07067">
    <property type="entry name" value="HP_PGM_like"/>
    <property type="match status" value="1"/>
</dbReference>
<dbReference type="InterPro" id="IPR013078">
    <property type="entry name" value="His_Pase_superF_clade-1"/>
</dbReference>
<sequence>MDTKKILYLLRHGEAEPGMGQVGDFDRKLTEQGKNQLMRLAKELARRKLHFDLTVCSSAKRTLETAEIMASEIPCKGTWYSPELYEADPKIILQVINQTERNFKNLMLIGHNPGISAVATFLSGDPYLNMKPGMLVILEIYLDDWASVGQNTASLIEIMQ</sequence>
<reference evidence="3 4" key="1">
    <citation type="submission" date="2018-03" db="EMBL/GenBank/DDBJ databases">
        <title>Genomic Encyclopedia of Archaeal and Bacterial Type Strains, Phase II (KMG-II): from individual species to whole genera.</title>
        <authorList>
            <person name="Goeker M."/>
        </authorList>
    </citation>
    <scope>NUCLEOTIDE SEQUENCE [LARGE SCALE GENOMIC DNA]</scope>
    <source>
        <strain evidence="3 4">DSM 28057</strain>
    </source>
</reference>
<dbReference type="PANTHER" id="PTHR20935">
    <property type="entry name" value="PHOSPHOGLYCERATE MUTASE-RELATED"/>
    <property type="match status" value="1"/>
</dbReference>
<evidence type="ECO:0000313" key="4">
    <source>
        <dbReference type="Proteomes" id="UP000240708"/>
    </source>
</evidence>
<dbReference type="SMART" id="SM00855">
    <property type="entry name" value="PGAM"/>
    <property type="match status" value="1"/>
</dbReference>
<gene>
    <name evidence="3" type="ORF">CLV48_101430</name>
</gene>
<dbReference type="Gene3D" id="3.40.50.1240">
    <property type="entry name" value="Phosphoglycerate mutase-like"/>
    <property type="match status" value="1"/>
</dbReference>
<keyword evidence="1" id="KW-0378">Hydrolase</keyword>
<name>A0A2P8EDG7_9BACT</name>
<dbReference type="EMBL" id="PYGF01000001">
    <property type="protein sequence ID" value="PSL07498.1"/>
    <property type="molecule type" value="Genomic_DNA"/>
</dbReference>
<accession>A0A2P8EDG7</accession>
<dbReference type="Proteomes" id="UP000240708">
    <property type="component" value="Unassembled WGS sequence"/>
</dbReference>
<dbReference type="GO" id="GO:0016787">
    <property type="term" value="F:hydrolase activity"/>
    <property type="evidence" value="ECO:0007669"/>
    <property type="project" value="UniProtKB-KW"/>
</dbReference>
<comment type="caution">
    <text evidence="3">The sequence shown here is derived from an EMBL/GenBank/DDBJ whole genome shotgun (WGS) entry which is preliminary data.</text>
</comment>
<organism evidence="3 4">
    <name type="scientific">Cecembia rubra</name>
    <dbReference type="NCBI Taxonomy" id="1485585"/>
    <lineage>
        <taxon>Bacteria</taxon>
        <taxon>Pseudomonadati</taxon>
        <taxon>Bacteroidota</taxon>
        <taxon>Cytophagia</taxon>
        <taxon>Cytophagales</taxon>
        <taxon>Cyclobacteriaceae</taxon>
        <taxon>Cecembia</taxon>
    </lineage>
</organism>
<dbReference type="InterPro" id="IPR051021">
    <property type="entry name" value="Mito_Ser/Thr_phosphatase"/>
</dbReference>
<keyword evidence="4" id="KW-1185">Reference proteome</keyword>